<evidence type="ECO:0000313" key="2">
    <source>
        <dbReference type="Proteomes" id="UP000799428"/>
    </source>
</evidence>
<evidence type="ECO:0000313" key="1">
    <source>
        <dbReference type="EMBL" id="KAF2714992.1"/>
    </source>
</evidence>
<reference evidence="1" key="1">
    <citation type="journal article" date="2020" name="Stud. Mycol.">
        <title>101 Dothideomycetes genomes: a test case for predicting lifestyles and emergence of pathogens.</title>
        <authorList>
            <person name="Haridas S."/>
            <person name="Albert R."/>
            <person name="Binder M."/>
            <person name="Bloem J."/>
            <person name="Labutti K."/>
            <person name="Salamov A."/>
            <person name="Andreopoulos B."/>
            <person name="Baker S."/>
            <person name="Barry K."/>
            <person name="Bills G."/>
            <person name="Bluhm B."/>
            <person name="Cannon C."/>
            <person name="Castanera R."/>
            <person name="Culley D."/>
            <person name="Daum C."/>
            <person name="Ezra D."/>
            <person name="Gonzalez J."/>
            <person name="Henrissat B."/>
            <person name="Kuo A."/>
            <person name="Liang C."/>
            <person name="Lipzen A."/>
            <person name="Lutzoni F."/>
            <person name="Magnuson J."/>
            <person name="Mondo S."/>
            <person name="Nolan M."/>
            <person name="Ohm R."/>
            <person name="Pangilinan J."/>
            <person name="Park H.-J."/>
            <person name="Ramirez L."/>
            <person name="Alfaro M."/>
            <person name="Sun H."/>
            <person name="Tritt A."/>
            <person name="Yoshinaga Y."/>
            <person name="Zwiers L.-H."/>
            <person name="Turgeon B."/>
            <person name="Goodwin S."/>
            <person name="Spatafora J."/>
            <person name="Crous P."/>
            <person name="Grigoriev I."/>
        </authorList>
    </citation>
    <scope>NUCLEOTIDE SEQUENCE</scope>
    <source>
        <strain evidence="1">CBS 279.74</strain>
    </source>
</reference>
<organism evidence="1 2">
    <name type="scientific">Pleomassaria siparia CBS 279.74</name>
    <dbReference type="NCBI Taxonomy" id="1314801"/>
    <lineage>
        <taxon>Eukaryota</taxon>
        <taxon>Fungi</taxon>
        <taxon>Dikarya</taxon>
        <taxon>Ascomycota</taxon>
        <taxon>Pezizomycotina</taxon>
        <taxon>Dothideomycetes</taxon>
        <taxon>Pleosporomycetidae</taxon>
        <taxon>Pleosporales</taxon>
        <taxon>Pleomassariaceae</taxon>
        <taxon>Pleomassaria</taxon>
    </lineage>
</organism>
<dbReference type="AlphaFoldDB" id="A0A6G1KR91"/>
<dbReference type="OrthoDB" id="5235440at2759"/>
<gene>
    <name evidence="1" type="ORF">K504DRAFT_457172</name>
</gene>
<dbReference type="Proteomes" id="UP000799428">
    <property type="component" value="Unassembled WGS sequence"/>
</dbReference>
<name>A0A6G1KR91_9PLEO</name>
<dbReference type="EMBL" id="MU005764">
    <property type="protein sequence ID" value="KAF2714992.1"/>
    <property type="molecule type" value="Genomic_DNA"/>
</dbReference>
<protein>
    <submittedName>
        <fullName evidence="1">Uncharacterized protein</fullName>
    </submittedName>
</protein>
<sequence>MSDPRDCLIKEDLETAWHFQREATHRNNLKKIWSTADRYLTILDVTIIPTRLSLRDMFNKPTAVYLEHSAHSQDGHHDHIPGFICIQRIFIAAIYEAWRARCGDTLDFEFGHFLANPVRIPKPGSQSLDGFAAAHQTMCSMAKESGLADEKYQMLVSYPAVIIICDKRVKQSATGDDGLLNLRKVAEQLTVLVMLTGASSTCQITLDDLEPHALPLDRRDGDAHGIDVRRVPLSIAVDFIVNLEERTTRGLRKQKMMNRYDSDLCCHRVPRGVDPTVRNDPHTWVAALMASDARKGPDCPNDIQEAIQRIEARASGAPCDFSFEHVGWSHHWKSGYDAAS</sequence>
<accession>A0A6G1KR91</accession>
<proteinExistence type="predicted"/>
<keyword evidence="2" id="KW-1185">Reference proteome</keyword>